<gene>
    <name evidence="1" type="ORF">GCM10022409_04700</name>
</gene>
<evidence type="ECO:0000313" key="2">
    <source>
        <dbReference type="Proteomes" id="UP001501469"/>
    </source>
</evidence>
<dbReference type="Proteomes" id="UP001501469">
    <property type="component" value="Unassembled WGS sequence"/>
</dbReference>
<reference evidence="2" key="1">
    <citation type="journal article" date="2019" name="Int. J. Syst. Evol. Microbiol.">
        <title>The Global Catalogue of Microorganisms (GCM) 10K type strain sequencing project: providing services to taxonomists for standard genome sequencing and annotation.</title>
        <authorList>
            <consortium name="The Broad Institute Genomics Platform"/>
            <consortium name="The Broad Institute Genome Sequencing Center for Infectious Disease"/>
            <person name="Wu L."/>
            <person name="Ma J."/>
        </authorList>
    </citation>
    <scope>NUCLEOTIDE SEQUENCE [LARGE SCALE GENOMIC DNA]</scope>
    <source>
        <strain evidence="2">JCM 17225</strain>
    </source>
</reference>
<sequence>MITREKAALFIACDFSSDWLMRHGTPHGQALATQAEWALMLDYVDSACRIRRQCLVEPSRHLIGVLHEREDALMGACESMEVFQIL</sequence>
<dbReference type="EMBL" id="BAABDK010000001">
    <property type="protein sequence ID" value="GAA4023868.1"/>
    <property type="molecule type" value="Genomic_DNA"/>
</dbReference>
<protein>
    <submittedName>
        <fullName evidence="1">Uncharacterized protein</fullName>
    </submittedName>
</protein>
<comment type="caution">
    <text evidence="1">The sequence shown here is derived from an EMBL/GenBank/DDBJ whole genome shotgun (WGS) entry which is preliminary data.</text>
</comment>
<organism evidence="1 2">
    <name type="scientific">Hymenobacter glaciei</name>
    <dbReference type="NCBI Taxonomy" id="877209"/>
    <lineage>
        <taxon>Bacteria</taxon>
        <taxon>Pseudomonadati</taxon>
        <taxon>Bacteroidota</taxon>
        <taxon>Cytophagia</taxon>
        <taxon>Cytophagales</taxon>
        <taxon>Hymenobacteraceae</taxon>
        <taxon>Hymenobacter</taxon>
    </lineage>
</organism>
<evidence type="ECO:0000313" key="1">
    <source>
        <dbReference type="EMBL" id="GAA4023868.1"/>
    </source>
</evidence>
<proteinExistence type="predicted"/>
<dbReference type="RefSeq" id="WP_345049817.1">
    <property type="nucleotide sequence ID" value="NZ_BAABDK010000001.1"/>
</dbReference>
<name>A0ABP7TBF0_9BACT</name>
<keyword evidence="2" id="KW-1185">Reference proteome</keyword>
<accession>A0ABP7TBF0</accession>